<evidence type="ECO:0000313" key="2">
    <source>
        <dbReference type="EMBL" id="KAJ9584240.1"/>
    </source>
</evidence>
<organism evidence="2 3">
    <name type="scientific">Diploptera punctata</name>
    <name type="common">Pacific beetle cockroach</name>
    <dbReference type="NCBI Taxonomy" id="6984"/>
    <lineage>
        <taxon>Eukaryota</taxon>
        <taxon>Metazoa</taxon>
        <taxon>Ecdysozoa</taxon>
        <taxon>Arthropoda</taxon>
        <taxon>Hexapoda</taxon>
        <taxon>Insecta</taxon>
        <taxon>Pterygota</taxon>
        <taxon>Neoptera</taxon>
        <taxon>Polyneoptera</taxon>
        <taxon>Dictyoptera</taxon>
        <taxon>Blattodea</taxon>
        <taxon>Blaberoidea</taxon>
        <taxon>Blaberidae</taxon>
        <taxon>Diplopterinae</taxon>
        <taxon>Diploptera</taxon>
    </lineage>
</organism>
<accession>A0AAD7ZP35</accession>
<feature type="region of interest" description="Disordered" evidence="1">
    <location>
        <begin position="49"/>
        <end position="72"/>
    </location>
</feature>
<dbReference type="Proteomes" id="UP001233999">
    <property type="component" value="Unassembled WGS sequence"/>
</dbReference>
<evidence type="ECO:0000313" key="3">
    <source>
        <dbReference type="Proteomes" id="UP001233999"/>
    </source>
</evidence>
<keyword evidence="3" id="KW-1185">Reference proteome</keyword>
<sequence length="72" mass="8408">NRHLIVWFHVYDRLGTNTPAQCLNEEYYITIISITFMIRKERNMLKLSQKKGGHNISEATKSQSVTGLQRDI</sequence>
<proteinExistence type="predicted"/>
<comment type="caution">
    <text evidence="2">The sequence shown here is derived from an EMBL/GenBank/DDBJ whole genome shotgun (WGS) entry which is preliminary data.</text>
</comment>
<name>A0AAD7ZP35_DIPPU</name>
<dbReference type="EMBL" id="JASPKZ010007440">
    <property type="protein sequence ID" value="KAJ9584240.1"/>
    <property type="molecule type" value="Genomic_DNA"/>
</dbReference>
<reference evidence="2" key="2">
    <citation type="submission" date="2023-05" db="EMBL/GenBank/DDBJ databases">
        <authorList>
            <person name="Fouks B."/>
        </authorList>
    </citation>
    <scope>NUCLEOTIDE SEQUENCE</scope>
    <source>
        <strain evidence="2">Stay&amp;Tobe</strain>
        <tissue evidence="2">Testes</tissue>
    </source>
</reference>
<feature type="non-terminal residue" evidence="2">
    <location>
        <position position="1"/>
    </location>
</feature>
<protein>
    <submittedName>
        <fullName evidence="2">Uncharacterized protein</fullName>
    </submittedName>
</protein>
<reference evidence="2" key="1">
    <citation type="journal article" date="2023" name="IScience">
        <title>Live-bearing cockroach genome reveals convergent evolutionary mechanisms linked to viviparity in insects and beyond.</title>
        <authorList>
            <person name="Fouks B."/>
            <person name="Harrison M.C."/>
            <person name="Mikhailova A.A."/>
            <person name="Marchal E."/>
            <person name="English S."/>
            <person name="Carruthers M."/>
            <person name="Jennings E.C."/>
            <person name="Chiamaka E.L."/>
            <person name="Frigard R.A."/>
            <person name="Pippel M."/>
            <person name="Attardo G.M."/>
            <person name="Benoit J.B."/>
            <person name="Bornberg-Bauer E."/>
            <person name="Tobe S.S."/>
        </authorList>
    </citation>
    <scope>NUCLEOTIDE SEQUENCE</scope>
    <source>
        <strain evidence="2">Stay&amp;Tobe</strain>
    </source>
</reference>
<gene>
    <name evidence="2" type="ORF">L9F63_021419</name>
</gene>
<feature type="non-terminal residue" evidence="2">
    <location>
        <position position="72"/>
    </location>
</feature>
<dbReference type="AlphaFoldDB" id="A0AAD7ZP35"/>
<feature type="compositionally biased region" description="Polar residues" evidence="1">
    <location>
        <begin position="57"/>
        <end position="72"/>
    </location>
</feature>
<evidence type="ECO:0000256" key="1">
    <source>
        <dbReference type="SAM" id="MobiDB-lite"/>
    </source>
</evidence>